<feature type="region of interest" description="Disordered" evidence="1">
    <location>
        <begin position="201"/>
        <end position="222"/>
    </location>
</feature>
<organism evidence="2 3">
    <name type="scientific">Phlyctema vagabunda</name>
    <dbReference type="NCBI Taxonomy" id="108571"/>
    <lineage>
        <taxon>Eukaryota</taxon>
        <taxon>Fungi</taxon>
        <taxon>Dikarya</taxon>
        <taxon>Ascomycota</taxon>
        <taxon>Pezizomycotina</taxon>
        <taxon>Leotiomycetes</taxon>
        <taxon>Helotiales</taxon>
        <taxon>Dermateaceae</taxon>
        <taxon>Phlyctema</taxon>
    </lineage>
</organism>
<protein>
    <submittedName>
        <fullName evidence="2">Uncharacterized protein</fullName>
    </submittedName>
</protein>
<gene>
    <name evidence="2" type="ORF">PVAG01_09827</name>
</gene>
<keyword evidence="3" id="KW-1185">Reference proteome</keyword>
<proteinExistence type="predicted"/>
<dbReference type="Proteomes" id="UP001629113">
    <property type="component" value="Unassembled WGS sequence"/>
</dbReference>
<reference evidence="2 3" key="1">
    <citation type="submission" date="2024-06" db="EMBL/GenBank/DDBJ databases">
        <title>Complete genome of Phlyctema vagabunda strain 19-DSS-EL-015.</title>
        <authorList>
            <person name="Fiorenzani C."/>
        </authorList>
    </citation>
    <scope>NUCLEOTIDE SEQUENCE [LARGE SCALE GENOMIC DNA]</scope>
    <source>
        <strain evidence="2 3">19-DSS-EL-015</strain>
    </source>
</reference>
<comment type="caution">
    <text evidence="2">The sequence shown here is derived from an EMBL/GenBank/DDBJ whole genome shotgun (WGS) entry which is preliminary data.</text>
</comment>
<feature type="region of interest" description="Disordered" evidence="1">
    <location>
        <begin position="82"/>
        <end position="101"/>
    </location>
</feature>
<dbReference type="EMBL" id="JBFCZG010000009">
    <property type="protein sequence ID" value="KAL3418112.1"/>
    <property type="molecule type" value="Genomic_DNA"/>
</dbReference>
<evidence type="ECO:0000313" key="2">
    <source>
        <dbReference type="EMBL" id="KAL3418112.1"/>
    </source>
</evidence>
<evidence type="ECO:0000256" key="1">
    <source>
        <dbReference type="SAM" id="MobiDB-lite"/>
    </source>
</evidence>
<evidence type="ECO:0000313" key="3">
    <source>
        <dbReference type="Proteomes" id="UP001629113"/>
    </source>
</evidence>
<name>A0ABR4P459_9HELO</name>
<accession>A0ABR4P459</accession>
<sequence length="374" mass="39098">MGPVTKGSIEVAGTDTIGIGLPSDCPEVTCRKLEAIRFKDAVTLTIGSSESLDGKTPLMQSTEKYASPPPTQGIVGVGRTPETDVDSTGNTVPPPKQGTDGNGGVLVADGAEDVVVAGLVSSIKEDKRDPVVIDKRIGLDIIETGDVEIEDKVLVVAADLEERVLNGRLDDCERLSDASTLEVGRSTEKLKVEEATSVPVDGAASGVEELGVSPGPVDSDEVASRVEMEDKRLGNTTDKSVEGPKVGAAENTGSLAELEVTRIELEAALRVELVDTGPDGSTERGLLVAKSGDKLEPANKDDLALVPETGADRELAREDMPEIEPLARAEEGLDEVPDSSELGWITDGVGKGKLAMELRVKVSNEVGSENILNG</sequence>